<comment type="catalytic activity">
    <reaction evidence="4">
        <text>a ribonucleoside 5'-triphosphate + H2O = a ribonucleoside 5'-diphosphate + phosphate + H(+)</text>
        <dbReference type="Rhea" id="RHEA:23680"/>
        <dbReference type="ChEBI" id="CHEBI:15377"/>
        <dbReference type="ChEBI" id="CHEBI:15378"/>
        <dbReference type="ChEBI" id="CHEBI:43474"/>
        <dbReference type="ChEBI" id="CHEBI:57930"/>
        <dbReference type="ChEBI" id="CHEBI:61557"/>
        <dbReference type="EC" id="3.6.1.15"/>
    </reaction>
</comment>
<keyword evidence="2 4" id="KW-0378">Hydrolase</keyword>
<comment type="function">
    <text evidence="4">Has nucleotide phosphatase activity towards ATP, GTP, CTP, TTP and UTP. May hydrolyze nucleoside diphosphates with lower efficiency.</text>
</comment>
<feature type="domain" description="AAA+ ATPase" evidence="5">
    <location>
        <begin position="1"/>
        <end position="156"/>
    </location>
</feature>
<evidence type="ECO:0000256" key="2">
    <source>
        <dbReference type="ARBA" id="ARBA00022801"/>
    </source>
</evidence>
<accession>A0A977KAI0</accession>
<dbReference type="InterPro" id="IPR027417">
    <property type="entry name" value="P-loop_NTPase"/>
</dbReference>
<dbReference type="KEGG" id="ipc:IPA_02685"/>
<sequence length="171" mass="19810">MTFCIAITGEPGAGKSTLAMKLVEELKRRGYKVCGVTCPDVRVRGRRIGFKMVDIRSGKEEWLAKVEGCNGPRVGRYRVCPQVVELVKEAFSGDCDFYVIDEIGPMELKLDEVRKEFLKVLRSGRPFIVVHHLRLRDREFLEMLRNCKKIIVRREAREEAYEEALEYLKEL</sequence>
<dbReference type="Proteomes" id="UP001063698">
    <property type="component" value="Chromosome"/>
</dbReference>
<gene>
    <name evidence="6" type="ORF">IPA_02685</name>
</gene>
<dbReference type="InterPro" id="IPR003593">
    <property type="entry name" value="AAA+_ATPase"/>
</dbReference>
<dbReference type="GO" id="GO:0005524">
    <property type="term" value="F:ATP binding"/>
    <property type="evidence" value="ECO:0007669"/>
    <property type="project" value="UniProtKB-UniRule"/>
</dbReference>
<name>A0A977KAI0_9CREN</name>
<dbReference type="PANTHER" id="PTHR43146">
    <property type="entry name" value="CANCER-RELATED NUCLEOSIDE-TRIPHOSPHATASE"/>
    <property type="match status" value="1"/>
</dbReference>
<protein>
    <recommendedName>
        <fullName evidence="4">Nucleoside-triphosphatase IPA_02685</fullName>
        <shortName evidence="4">NTPase</shortName>
        <ecNumber evidence="4">3.6.1.15</ecNumber>
    </recommendedName>
    <alternativeName>
        <fullName evidence="4">Nucleoside triphosphate phosphohydrolase</fullName>
    </alternativeName>
</protein>
<dbReference type="EC" id="3.6.1.15" evidence="4"/>
<keyword evidence="1 4" id="KW-0547">Nucleotide-binding</keyword>
<comment type="similarity">
    <text evidence="4">Belongs to the THEP1 NTPase family.</text>
</comment>
<dbReference type="GO" id="GO:0017111">
    <property type="term" value="F:ribonucleoside triphosphate phosphatase activity"/>
    <property type="evidence" value="ECO:0007669"/>
    <property type="project" value="UniProtKB-UniRule"/>
</dbReference>
<dbReference type="HAMAP" id="MF_00796">
    <property type="entry name" value="NTPase_1"/>
    <property type="match status" value="1"/>
</dbReference>
<dbReference type="AlphaFoldDB" id="A0A977KAI0"/>
<evidence type="ECO:0000313" key="7">
    <source>
        <dbReference type="Proteomes" id="UP001063698"/>
    </source>
</evidence>
<dbReference type="EMBL" id="CP006868">
    <property type="protein sequence ID" value="UXD21311.1"/>
    <property type="molecule type" value="Genomic_DNA"/>
</dbReference>
<feature type="binding site" evidence="4">
    <location>
        <begin position="9"/>
        <end position="16"/>
    </location>
    <ligand>
        <name>ATP</name>
        <dbReference type="ChEBI" id="CHEBI:30616"/>
    </ligand>
</feature>
<evidence type="ECO:0000256" key="1">
    <source>
        <dbReference type="ARBA" id="ARBA00022741"/>
    </source>
</evidence>
<evidence type="ECO:0000313" key="6">
    <source>
        <dbReference type="EMBL" id="UXD21311.1"/>
    </source>
</evidence>
<organism evidence="6 7">
    <name type="scientific">Ignicoccus pacificus DSM 13166</name>
    <dbReference type="NCBI Taxonomy" id="940294"/>
    <lineage>
        <taxon>Archaea</taxon>
        <taxon>Thermoproteota</taxon>
        <taxon>Thermoprotei</taxon>
        <taxon>Desulfurococcales</taxon>
        <taxon>Desulfurococcaceae</taxon>
        <taxon>Ignicoccus</taxon>
    </lineage>
</organism>
<dbReference type="InterPro" id="IPR004948">
    <property type="entry name" value="Nuc-triphosphatase_THEP1"/>
</dbReference>
<dbReference type="Pfam" id="PF03266">
    <property type="entry name" value="NTPase_1"/>
    <property type="match status" value="1"/>
</dbReference>
<dbReference type="PANTHER" id="PTHR43146:SF1">
    <property type="entry name" value="CANCER-RELATED NUCLEOSIDE-TRIPHOSPHATASE"/>
    <property type="match status" value="1"/>
</dbReference>
<reference evidence="6" key="1">
    <citation type="submission" date="2013-11" db="EMBL/GenBank/DDBJ databases">
        <title>Comparative genomics of Ignicoccus.</title>
        <authorList>
            <person name="Podar M."/>
        </authorList>
    </citation>
    <scope>NUCLEOTIDE SEQUENCE</scope>
    <source>
        <strain evidence="6">DSM 13166</strain>
    </source>
</reference>
<keyword evidence="7" id="KW-1185">Reference proteome</keyword>
<keyword evidence="3 4" id="KW-0067">ATP-binding</keyword>
<feature type="binding site" evidence="4">
    <location>
        <begin position="97"/>
        <end position="104"/>
    </location>
    <ligand>
        <name>ATP</name>
        <dbReference type="ChEBI" id="CHEBI:30616"/>
    </ligand>
</feature>
<evidence type="ECO:0000256" key="4">
    <source>
        <dbReference type="HAMAP-Rule" id="MF_00796"/>
    </source>
</evidence>
<evidence type="ECO:0000256" key="3">
    <source>
        <dbReference type="ARBA" id="ARBA00022840"/>
    </source>
</evidence>
<proteinExistence type="inferred from homology"/>
<evidence type="ECO:0000259" key="5">
    <source>
        <dbReference type="SMART" id="SM00382"/>
    </source>
</evidence>
<dbReference type="Gene3D" id="3.40.50.300">
    <property type="entry name" value="P-loop containing nucleotide triphosphate hydrolases"/>
    <property type="match status" value="1"/>
</dbReference>
<dbReference type="SMART" id="SM00382">
    <property type="entry name" value="AAA"/>
    <property type="match status" value="1"/>
</dbReference>
<dbReference type="SUPFAM" id="SSF52540">
    <property type="entry name" value="P-loop containing nucleoside triphosphate hydrolases"/>
    <property type="match status" value="1"/>
</dbReference>